<dbReference type="Gene3D" id="2.60.120.10">
    <property type="entry name" value="Jelly Rolls"/>
    <property type="match status" value="1"/>
</dbReference>
<dbReference type="PROSITE" id="PS51184">
    <property type="entry name" value="JMJC"/>
    <property type="match status" value="1"/>
</dbReference>
<dbReference type="PANTHER" id="PTHR12461">
    <property type="entry name" value="HYPOXIA-INDUCIBLE FACTOR 1 ALPHA INHIBITOR-RELATED"/>
    <property type="match status" value="1"/>
</dbReference>
<dbReference type="InterPro" id="IPR014710">
    <property type="entry name" value="RmlC-like_jellyroll"/>
</dbReference>
<reference evidence="2" key="1">
    <citation type="submission" date="2021-01" db="EMBL/GenBank/DDBJ databases">
        <authorList>
            <person name="Corre E."/>
            <person name="Pelletier E."/>
            <person name="Niang G."/>
            <person name="Scheremetjew M."/>
            <person name="Finn R."/>
            <person name="Kale V."/>
            <person name="Holt S."/>
            <person name="Cochrane G."/>
            <person name="Meng A."/>
            <person name="Brown T."/>
            <person name="Cohen L."/>
        </authorList>
    </citation>
    <scope>NUCLEOTIDE SEQUENCE</scope>
    <source>
        <strain evidence="2">RCC1130</strain>
    </source>
</reference>
<dbReference type="Pfam" id="PF13621">
    <property type="entry name" value="Cupin_8"/>
    <property type="match status" value="1"/>
</dbReference>
<dbReference type="InterPro" id="IPR003347">
    <property type="entry name" value="JmjC_dom"/>
</dbReference>
<dbReference type="SUPFAM" id="SSF51197">
    <property type="entry name" value="Clavaminate synthase-like"/>
    <property type="match status" value="1"/>
</dbReference>
<feature type="domain" description="JmjC" evidence="1">
    <location>
        <begin position="1"/>
        <end position="79"/>
    </location>
</feature>
<proteinExistence type="predicted"/>
<accession>A0A7S0J9D4</accession>
<name>A0A7S0J9D4_9EUKA</name>
<dbReference type="EMBL" id="HBER01039785">
    <property type="protein sequence ID" value="CAD8544866.1"/>
    <property type="molecule type" value="Transcribed_RNA"/>
</dbReference>
<evidence type="ECO:0000313" key="2">
    <source>
        <dbReference type="EMBL" id="CAD8544866.1"/>
    </source>
</evidence>
<dbReference type="InterPro" id="IPR041667">
    <property type="entry name" value="Cupin_8"/>
</dbReference>
<dbReference type="AlphaFoldDB" id="A0A7S0J9D4"/>
<gene>
    <name evidence="2" type="ORF">CLEP1334_LOCUS20154</name>
</gene>
<protein>
    <recommendedName>
        <fullName evidence="1">JmjC domain-containing protein</fullName>
    </recommendedName>
</protein>
<dbReference type="PANTHER" id="PTHR12461:SF105">
    <property type="entry name" value="HYPOXIA-INDUCIBLE FACTOR 1-ALPHA INHIBITOR"/>
    <property type="match status" value="1"/>
</dbReference>
<organism evidence="2">
    <name type="scientific">Calcidiscus leptoporus</name>
    <dbReference type="NCBI Taxonomy" id="127549"/>
    <lineage>
        <taxon>Eukaryota</taxon>
        <taxon>Haptista</taxon>
        <taxon>Haptophyta</taxon>
        <taxon>Prymnesiophyceae</taxon>
        <taxon>Coccolithales</taxon>
        <taxon>Calcidiscaceae</taxon>
        <taxon>Calcidiscus</taxon>
    </lineage>
</organism>
<sequence>MDNFAMADLEDPDWERFPALRHARAMETTLSPGEVLWLPRFYWHVVRQLDHGEDNLSLNFWVGDKGHTQVLQRLNSSLASGQLEATRQSDSACTNESKLNGSDVHVESDLDFACVRLPDDYGEALTWLHTSRMVELVARKLCGDDWAQGGRFLNAMARGDDTNWPVASAIKQTAKRLRSEMAMALGGAANVGKLLRLLSRDGRLYPGLAPKIEGPWVGSEPGADYQVTPPEELEQMLLEASHEATPGEGRLILPTHMHR</sequence>
<evidence type="ECO:0000259" key="1">
    <source>
        <dbReference type="PROSITE" id="PS51184"/>
    </source>
</evidence>